<dbReference type="Proteomes" id="UP000275078">
    <property type="component" value="Unassembled WGS sequence"/>
</dbReference>
<gene>
    <name evidence="2" type="ORF">BJ508DRAFT_419627</name>
</gene>
<evidence type="ECO:0000256" key="1">
    <source>
        <dbReference type="SAM" id="MobiDB-lite"/>
    </source>
</evidence>
<keyword evidence="3" id="KW-1185">Reference proteome</keyword>
<proteinExistence type="predicted"/>
<evidence type="ECO:0000313" key="2">
    <source>
        <dbReference type="EMBL" id="RPA72129.1"/>
    </source>
</evidence>
<feature type="region of interest" description="Disordered" evidence="1">
    <location>
        <begin position="28"/>
        <end position="128"/>
    </location>
</feature>
<evidence type="ECO:0000313" key="3">
    <source>
        <dbReference type="Proteomes" id="UP000275078"/>
    </source>
</evidence>
<protein>
    <submittedName>
        <fullName evidence="2">Uncharacterized protein</fullName>
    </submittedName>
</protein>
<accession>A0A3N4HCS0</accession>
<organism evidence="2 3">
    <name type="scientific">Ascobolus immersus RN42</name>
    <dbReference type="NCBI Taxonomy" id="1160509"/>
    <lineage>
        <taxon>Eukaryota</taxon>
        <taxon>Fungi</taxon>
        <taxon>Dikarya</taxon>
        <taxon>Ascomycota</taxon>
        <taxon>Pezizomycotina</taxon>
        <taxon>Pezizomycetes</taxon>
        <taxon>Pezizales</taxon>
        <taxon>Ascobolaceae</taxon>
        <taxon>Ascobolus</taxon>
    </lineage>
</organism>
<dbReference type="AlphaFoldDB" id="A0A3N4HCS0"/>
<reference evidence="2 3" key="1">
    <citation type="journal article" date="2018" name="Nat. Ecol. Evol.">
        <title>Pezizomycetes genomes reveal the molecular basis of ectomycorrhizal truffle lifestyle.</title>
        <authorList>
            <person name="Murat C."/>
            <person name="Payen T."/>
            <person name="Noel B."/>
            <person name="Kuo A."/>
            <person name="Morin E."/>
            <person name="Chen J."/>
            <person name="Kohler A."/>
            <person name="Krizsan K."/>
            <person name="Balestrini R."/>
            <person name="Da Silva C."/>
            <person name="Montanini B."/>
            <person name="Hainaut M."/>
            <person name="Levati E."/>
            <person name="Barry K.W."/>
            <person name="Belfiori B."/>
            <person name="Cichocki N."/>
            <person name="Clum A."/>
            <person name="Dockter R.B."/>
            <person name="Fauchery L."/>
            <person name="Guy J."/>
            <person name="Iotti M."/>
            <person name="Le Tacon F."/>
            <person name="Lindquist E.A."/>
            <person name="Lipzen A."/>
            <person name="Malagnac F."/>
            <person name="Mello A."/>
            <person name="Molinier V."/>
            <person name="Miyauchi S."/>
            <person name="Poulain J."/>
            <person name="Riccioni C."/>
            <person name="Rubini A."/>
            <person name="Sitrit Y."/>
            <person name="Splivallo R."/>
            <person name="Traeger S."/>
            <person name="Wang M."/>
            <person name="Zifcakova L."/>
            <person name="Wipf D."/>
            <person name="Zambonelli A."/>
            <person name="Paolocci F."/>
            <person name="Nowrousian M."/>
            <person name="Ottonello S."/>
            <person name="Baldrian P."/>
            <person name="Spatafora J.W."/>
            <person name="Henrissat B."/>
            <person name="Nagy L.G."/>
            <person name="Aury J.M."/>
            <person name="Wincker P."/>
            <person name="Grigoriev I.V."/>
            <person name="Bonfante P."/>
            <person name="Martin F.M."/>
        </authorList>
    </citation>
    <scope>NUCLEOTIDE SEQUENCE [LARGE SCALE GENOMIC DNA]</scope>
    <source>
        <strain evidence="2 3">RN42</strain>
    </source>
</reference>
<feature type="compositionally biased region" description="Polar residues" evidence="1">
    <location>
        <begin position="44"/>
        <end position="53"/>
    </location>
</feature>
<dbReference type="EMBL" id="ML119878">
    <property type="protein sequence ID" value="RPA72129.1"/>
    <property type="molecule type" value="Genomic_DNA"/>
</dbReference>
<sequence length="128" mass="13896">MKPKLAEEAGIERSSNFLLLTCPQTALPPVTPVSHLPEAEDPPVNSTRSSIFPSTERKQSPVHPTSRAKILPCQPGLPFSFDPSRLQPKLSILSHPIRPSSDPAERQAPFHNPNDPKLGQVKAPTPTA</sequence>
<name>A0A3N4HCS0_ASCIM</name>